<comment type="caution">
    <text evidence="1">The sequence shown here is derived from an EMBL/GenBank/DDBJ whole genome shotgun (WGS) entry which is preliminary data.</text>
</comment>
<name>A0ACC2ZEX0_9PEZI</name>
<keyword evidence="2" id="KW-1185">Reference proteome</keyword>
<evidence type="ECO:0000313" key="2">
    <source>
        <dbReference type="Proteomes" id="UP001172680"/>
    </source>
</evidence>
<evidence type="ECO:0000313" key="1">
    <source>
        <dbReference type="EMBL" id="KAJ9645874.1"/>
    </source>
</evidence>
<gene>
    <name evidence="1" type="primary">ARP6</name>
    <name evidence="1" type="ORF">H2199_002917</name>
</gene>
<proteinExistence type="predicted"/>
<reference evidence="1" key="1">
    <citation type="submission" date="2022-10" db="EMBL/GenBank/DDBJ databases">
        <title>Culturing micro-colonial fungi from biological soil crusts in the Mojave desert and describing Neophaeococcomyces mojavensis, and introducing the new genera and species Taxawa tesnikishii.</title>
        <authorList>
            <person name="Kurbessoian T."/>
            <person name="Stajich J.E."/>
        </authorList>
    </citation>
    <scope>NUCLEOTIDE SEQUENCE</scope>
    <source>
        <strain evidence="1">JES_115</strain>
    </source>
</reference>
<sequence>MPRQIYSAEAQQLKDRTLVVDNGAYTIKAGFASPASAAETPACHIIPNCIARSPRDKKTYIASDLAQCRDFGELAFRRPMEKGFIVNWESERAIWEHSFFDEQAVLKCDPHETNLVLTEAPNCPLALQTNCDQMVFEEFEFGGIIGAWVRPSLNAYNDIPALFSAPPSLLPTELLLLIDSGYSHTTITPLLSGRPLHPAIRRLDIGGKHLTNYLKETISTHGTYDVMDETHLINQVKEDACYVSSSFAADLEKTWKGGQRDAKQADTSIVVDYVLPDYENVKRGFMRPHDPAQSRLRRAGPVHGPREDVLPLGNERFSVPELLFEPRDVGLREAGLPELVMQCLEALPVGLRPAMLANVAVVGGNALIKGFVERLEREIRARAPAEWVVRMASPEDPITYTWNGGARFASDRERLKSVVVTREEYLEHGVNLLRRRWGAK</sequence>
<organism evidence="1 2">
    <name type="scientific">Coniosporium tulheliwenetii</name>
    <dbReference type="NCBI Taxonomy" id="3383036"/>
    <lineage>
        <taxon>Eukaryota</taxon>
        <taxon>Fungi</taxon>
        <taxon>Dikarya</taxon>
        <taxon>Ascomycota</taxon>
        <taxon>Pezizomycotina</taxon>
        <taxon>Dothideomycetes</taxon>
        <taxon>Dothideomycetes incertae sedis</taxon>
        <taxon>Coniosporium</taxon>
    </lineage>
</organism>
<protein>
    <submittedName>
        <fullName evidence="1">Actin- protein 6</fullName>
    </submittedName>
</protein>
<dbReference type="EMBL" id="JAPDRP010000007">
    <property type="protein sequence ID" value="KAJ9645874.1"/>
    <property type="molecule type" value="Genomic_DNA"/>
</dbReference>
<accession>A0ACC2ZEX0</accession>
<dbReference type="Proteomes" id="UP001172680">
    <property type="component" value="Unassembled WGS sequence"/>
</dbReference>